<gene>
    <name evidence="2" type="ORF">HELGO_WM15851</name>
</gene>
<sequence>MKYHKIEVKIKTNHKPSYFIGSMIRGAMGHALKKVTCINPSYQCEGCFAQSSCLYYDFYEKKNSFHKYRFNIELGSNKFDFGLYLFDEACDGLPYVLSALEMTLTQMGLTKYNYKFSDFKVYLNNQSIYENNGFTSFDILPKTFQIDSFCPNIKIRLQTPLRIKKSNKFLRDNVDIEDILRSIYQREQEVFYGKKVFKLNYEPSYVADIKLLKYEELQRQSNRQNKRMNMDGTVGEIAVMGIDEQSYKLLKLGEVLGVGKQTVLGLGKIEVEDLK</sequence>
<organism evidence="2">
    <name type="scientific">uncultured Sulfurovum sp</name>
    <dbReference type="NCBI Taxonomy" id="269237"/>
    <lineage>
        <taxon>Bacteria</taxon>
        <taxon>Pseudomonadati</taxon>
        <taxon>Campylobacterota</taxon>
        <taxon>Epsilonproteobacteria</taxon>
        <taxon>Campylobacterales</taxon>
        <taxon>Sulfurovaceae</taxon>
        <taxon>Sulfurovum</taxon>
        <taxon>environmental samples</taxon>
    </lineage>
</organism>
<dbReference type="InterPro" id="IPR019267">
    <property type="entry name" value="CRISPR-assoc_Cas6_C"/>
</dbReference>
<dbReference type="Gene3D" id="3.30.70.1900">
    <property type="match status" value="1"/>
</dbReference>
<accession>A0A6S6TIM2</accession>
<reference evidence="2" key="1">
    <citation type="submission" date="2020-01" db="EMBL/GenBank/DDBJ databases">
        <authorList>
            <person name="Meier V. D."/>
            <person name="Meier V D."/>
        </authorList>
    </citation>
    <scope>NUCLEOTIDE SEQUENCE</scope>
    <source>
        <strain evidence="2">HLG_WM_MAG_05</strain>
    </source>
</reference>
<dbReference type="Pfam" id="PF10040">
    <property type="entry name" value="CRISPR_Cas6"/>
    <property type="match status" value="1"/>
</dbReference>
<proteinExistence type="predicted"/>
<protein>
    <submittedName>
        <fullName evidence="2">CRISPR repeat RNA endoribonuclease Cas6</fullName>
    </submittedName>
</protein>
<dbReference type="AlphaFoldDB" id="A0A6S6TIM2"/>
<dbReference type="EMBL" id="CACVAU010000045">
    <property type="protein sequence ID" value="CAA6815352.1"/>
    <property type="molecule type" value="Genomic_DNA"/>
</dbReference>
<name>A0A6S6TIM2_9BACT</name>
<evidence type="ECO:0000313" key="2">
    <source>
        <dbReference type="EMBL" id="CAA6815352.1"/>
    </source>
</evidence>
<feature type="domain" description="CRISPR-associated protein Cas6 C-terminal" evidence="1">
    <location>
        <begin position="155"/>
        <end position="269"/>
    </location>
</feature>
<evidence type="ECO:0000259" key="1">
    <source>
        <dbReference type="Pfam" id="PF10040"/>
    </source>
</evidence>